<evidence type="ECO:0000256" key="3">
    <source>
        <dbReference type="RuleBase" id="RU000363"/>
    </source>
</evidence>
<dbReference type="EMBL" id="RJSF01000046">
    <property type="protein sequence ID" value="RNM12087.1"/>
    <property type="molecule type" value="Genomic_DNA"/>
</dbReference>
<dbReference type="FunFam" id="3.40.50.720:FF:000084">
    <property type="entry name" value="Short-chain dehydrogenase reductase"/>
    <property type="match status" value="1"/>
</dbReference>
<dbReference type="PANTHER" id="PTHR43976:SF16">
    <property type="entry name" value="SHORT-CHAIN DEHYDROGENASE_REDUCTASE FAMILY PROTEIN"/>
    <property type="match status" value="1"/>
</dbReference>
<dbReference type="PRINTS" id="PR00081">
    <property type="entry name" value="GDHRDH"/>
</dbReference>
<dbReference type="InterPro" id="IPR002347">
    <property type="entry name" value="SDR_fam"/>
</dbReference>
<comment type="caution">
    <text evidence="4">The sequence shown here is derived from an EMBL/GenBank/DDBJ whole genome shotgun (WGS) entry which is preliminary data.</text>
</comment>
<dbReference type="Pfam" id="PF00106">
    <property type="entry name" value="adh_short"/>
    <property type="match status" value="1"/>
</dbReference>
<accession>A0A3N0GI21</accession>
<dbReference type="GO" id="GO:0016491">
    <property type="term" value="F:oxidoreductase activity"/>
    <property type="evidence" value="ECO:0007669"/>
    <property type="project" value="UniProtKB-KW"/>
</dbReference>
<evidence type="ECO:0000313" key="4">
    <source>
        <dbReference type="EMBL" id="RNM12087.1"/>
    </source>
</evidence>
<dbReference type="Proteomes" id="UP000279994">
    <property type="component" value="Unassembled WGS sequence"/>
</dbReference>
<name>A0A3N0GI21_9ACTN</name>
<evidence type="ECO:0000256" key="1">
    <source>
        <dbReference type="ARBA" id="ARBA00006484"/>
    </source>
</evidence>
<dbReference type="NCBIfam" id="NF004823">
    <property type="entry name" value="PRK06179.1"/>
    <property type="match status" value="1"/>
</dbReference>
<comment type="similarity">
    <text evidence="1 3">Belongs to the short-chain dehydrogenases/reductases (SDR) family.</text>
</comment>
<dbReference type="InterPro" id="IPR051911">
    <property type="entry name" value="SDR_oxidoreductase"/>
</dbReference>
<gene>
    <name evidence="4" type="ORF">EFL26_19940</name>
</gene>
<reference evidence="4 5" key="1">
    <citation type="submission" date="2018-11" db="EMBL/GenBank/DDBJ databases">
        <authorList>
            <person name="Li F."/>
        </authorList>
    </citation>
    <scope>NUCLEOTIDE SEQUENCE [LARGE SCALE GENOMIC DNA]</scope>
    <source>
        <strain evidence="4 5">Gsoil 818</strain>
    </source>
</reference>
<dbReference type="AlphaFoldDB" id="A0A3N0GI21"/>
<keyword evidence="5" id="KW-1185">Reference proteome</keyword>
<dbReference type="Gene3D" id="3.40.50.720">
    <property type="entry name" value="NAD(P)-binding Rossmann-like Domain"/>
    <property type="match status" value="1"/>
</dbReference>
<sequence length="273" mass="28961">MSNLTTSQVALVTGASSGIGKATAVALVAAGFDVIGTGRNTARLTAPAGVTYLDLDVTSDESVALAVKEVIDRFGRIDVLVNNAGVGSTGAAEEFSIAQTEDIFDINVYGVMRMSKAVLPHMRAQGSGRIINVSSLSGFIPSPFMTLYVATKHAVNGYSQSLDHEVRDQGIRVLLVEPGPINTPFAGHSVEADTPMPLYAAGRRNYDELLAKNLSNGDDPAVVAKVILAAATDRNPKLRRTAGTTARTINAVYRVAPARSFDRVIRRFNKMPT</sequence>
<dbReference type="OrthoDB" id="9792003at2"/>
<keyword evidence="2" id="KW-0560">Oxidoreductase</keyword>
<evidence type="ECO:0000256" key="2">
    <source>
        <dbReference type="ARBA" id="ARBA00023002"/>
    </source>
</evidence>
<dbReference type="SUPFAM" id="SSF51735">
    <property type="entry name" value="NAD(P)-binding Rossmann-fold domains"/>
    <property type="match status" value="1"/>
</dbReference>
<organism evidence="4 5">
    <name type="scientific">Nocardioides pocheonensis</name>
    <dbReference type="NCBI Taxonomy" id="661485"/>
    <lineage>
        <taxon>Bacteria</taxon>
        <taxon>Bacillati</taxon>
        <taxon>Actinomycetota</taxon>
        <taxon>Actinomycetes</taxon>
        <taxon>Propionibacteriales</taxon>
        <taxon>Nocardioidaceae</taxon>
        <taxon>Nocardioides</taxon>
    </lineage>
</organism>
<protein>
    <submittedName>
        <fullName evidence="4">Oxidoreductase</fullName>
    </submittedName>
</protein>
<evidence type="ECO:0000313" key="5">
    <source>
        <dbReference type="Proteomes" id="UP000279994"/>
    </source>
</evidence>
<dbReference type="PRINTS" id="PR00080">
    <property type="entry name" value="SDRFAMILY"/>
</dbReference>
<dbReference type="RefSeq" id="WP_123224667.1">
    <property type="nucleotide sequence ID" value="NZ_RJSF01000046.1"/>
</dbReference>
<dbReference type="PANTHER" id="PTHR43976">
    <property type="entry name" value="SHORT CHAIN DEHYDROGENASE"/>
    <property type="match status" value="1"/>
</dbReference>
<proteinExistence type="inferred from homology"/>
<dbReference type="CDD" id="cd05374">
    <property type="entry name" value="17beta-HSD-like_SDR_c"/>
    <property type="match status" value="1"/>
</dbReference>
<dbReference type="InterPro" id="IPR036291">
    <property type="entry name" value="NAD(P)-bd_dom_sf"/>
</dbReference>